<name>U7DBM7_9BACT</name>
<dbReference type="Gene3D" id="1.10.155.10">
    <property type="entry name" value="Chemotaxis receptor methyltransferase CheR, N-terminal domain"/>
    <property type="match status" value="1"/>
</dbReference>
<keyword evidence="5" id="KW-0949">S-adenosyl-L-methionine</keyword>
<gene>
    <name evidence="7" type="ORF">CALK_1272</name>
</gene>
<dbReference type="InterPro" id="IPR050903">
    <property type="entry name" value="Bact_Chemotaxis_MeTrfase"/>
</dbReference>
<dbReference type="Pfam" id="PF01739">
    <property type="entry name" value="CheR"/>
    <property type="match status" value="1"/>
</dbReference>
<dbReference type="OrthoDB" id="9816309at2"/>
<evidence type="ECO:0000256" key="2">
    <source>
        <dbReference type="ARBA" id="ARBA00012534"/>
    </source>
</evidence>
<dbReference type="AlphaFoldDB" id="U7DBM7"/>
<comment type="catalytic activity">
    <reaction evidence="1">
        <text>L-glutamyl-[protein] + S-adenosyl-L-methionine = [protein]-L-glutamate 5-O-methyl ester + S-adenosyl-L-homocysteine</text>
        <dbReference type="Rhea" id="RHEA:24452"/>
        <dbReference type="Rhea" id="RHEA-COMP:10208"/>
        <dbReference type="Rhea" id="RHEA-COMP:10311"/>
        <dbReference type="ChEBI" id="CHEBI:29973"/>
        <dbReference type="ChEBI" id="CHEBI:57856"/>
        <dbReference type="ChEBI" id="CHEBI:59789"/>
        <dbReference type="ChEBI" id="CHEBI:82795"/>
        <dbReference type="EC" id="2.1.1.80"/>
    </reaction>
</comment>
<dbReference type="STRING" id="1313304.CALK_1272"/>
<proteinExistence type="predicted"/>
<accession>U7DBM7</accession>
<dbReference type="InterPro" id="IPR022642">
    <property type="entry name" value="CheR_C"/>
</dbReference>
<keyword evidence="3 7" id="KW-0489">Methyltransferase</keyword>
<dbReference type="RefSeq" id="WP_022636744.1">
    <property type="nucleotide sequence ID" value="NZ_ASJR01000009.1"/>
</dbReference>
<evidence type="ECO:0000256" key="5">
    <source>
        <dbReference type="ARBA" id="ARBA00022691"/>
    </source>
</evidence>
<dbReference type="SMART" id="SM00138">
    <property type="entry name" value="MeTrc"/>
    <property type="match status" value="1"/>
</dbReference>
<dbReference type="Pfam" id="PF03705">
    <property type="entry name" value="CheR_N"/>
    <property type="match status" value="1"/>
</dbReference>
<dbReference type="PATRIC" id="fig|1313304.3.peg.1216"/>
<dbReference type="InterPro" id="IPR022641">
    <property type="entry name" value="CheR_N"/>
</dbReference>
<dbReference type="GO" id="GO:0032259">
    <property type="term" value="P:methylation"/>
    <property type="evidence" value="ECO:0007669"/>
    <property type="project" value="UniProtKB-KW"/>
</dbReference>
<dbReference type="EC" id="2.1.1.80" evidence="2"/>
<evidence type="ECO:0000256" key="4">
    <source>
        <dbReference type="ARBA" id="ARBA00022679"/>
    </source>
</evidence>
<feature type="domain" description="CheR-type methyltransferase" evidence="6">
    <location>
        <begin position="1"/>
        <end position="266"/>
    </location>
</feature>
<organism evidence="7 8">
    <name type="scientific">Chitinivibrio alkaliphilus ACht1</name>
    <dbReference type="NCBI Taxonomy" id="1313304"/>
    <lineage>
        <taxon>Bacteria</taxon>
        <taxon>Pseudomonadati</taxon>
        <taxon>Fibrobacterota</taxon>
        <taxon>Chitinivibrionia</taxon>
        <taxon>Chitinivibrionales</taxon>
        <taxon>Chitinivibrionaceae</taxon>
        <taxon>Chitinivibrio</taxon>
    </lineage>
</organism>
<dbReference type="InterPro" id="IPR000780">
    <property type="entry name" value="CheR_MeTrfase"/>
</dbReference>
<evidence type="ECO:0000259" key="6">
    <source>
        <dbReference type="PROSITE" id="PS50123"/>
    </source>
</evidence>
<protein>
    <recommendedName>
        <fullName evidence="2">protein-glutamate O-methyltransferase</fullName>
        <ecNumber evidence="2">2.1.1.80</ecNumber>
    </recommendedName>
</protein>
<dbReference type="PROSITE" id="PS50123">
    <property type="entry name" value="CHER"/>
    <property type="match status" value="1"/>
</dbReference>
<dbReference type="eggNOG" id="COG1352">
    <property type="taxonomic scope" value="Bacteria"/>
</dbReference>
<keyword evidence="8" id="KW-1185">Reference proteome</keyword>
<dbReference type="InterPro" id="IPR036804">
    <property type="entry name" value="CheR_N_sf"/>
</dbReference>
<dbReference type="PANTHER" id="PTHR24422">
    <property type="entry name" value="CHEMOTAXIS PROTEIN METHYLTRANSFERASE"/>
    <property type="match status" value="1"/>
</dbReference>
<dbReference type="Gene3D" id="3.40.50.150">
    <property type="entry name" value="Vaccinia Virus protein VP39"/>
    <property type="match status" value="1"/>
</dbReference>
<keyword evidence="4 7" id="KW-0808">Transferase</keyword>
<comment type="caution">
    <text evidence="7">The sequence shown here is derived from an EMBL/GenBank/DDBJ whole genome shotgun (WGS) entry which is preliminary data.</text>
</comment>
<dbReference type="SUPFAM" id="SSF47757">
    <property type="entry name" value="Chemotaxis receptor methyltransferase CheR, N-terminal domain"/>
    <property type="match status" value="1"/>
</dbReference>
<dbReference type="PANTHER" id="PTHR24422:SF19">
    <property type="entry name" value="CHEMOTAXIS PROTEIN METHYLTRANSFERASE"/>
    <property type="match status" value="1"/>
</dbReference>
<reference evidence="7 8" key="1">
    <citation type="journal article" date="2013" name="Environ. Microbiol.">
        <title>Genome analysis of Chitinivibrio alkaliphilus gen. nov., sp. nov., a novel extremely haloalkaliphilic anaerobic chitinolytic bacterium from the candidate phylum Termite Group 3.</title>
        <authorList>
            <person name="Sorokin D.Y."/>
            <person name="Gumerov V.M."/>
            <person name="Rakitin A.L."/>
            <person name="Beletsky A.V."/>
            <person name="Damste J.S."/>
            <person name="Muyzer G."/>
            <person name="Mardanov A.V."/>
            <person name="Ravin N.V."/>
        </authorList>
    </citation>
    <scope>NUCLEOTIDE SEQUENCE [LARGE SCALE GENOMIC DNA]</scope>
    <source>
        <strain evidence="7 8">ACht1</strain>
    </source>
</reference>
<dbReference type="SUPFAM" id="SSF53335">
    <property type="entry name" value="S-adenosyl-L-methionine-dependent methyltransferases"/>
    <property type="match status" value="1"/>
</dbReference>
<dbReference type="Proteomes" id="UP000017148">
    <property type="component" value="Unassembled WGS sequence"/>
</dbReference>
<dbReference type="InterPro" id="IPR029063">
    <property type="entry name" value="SAM-dependent_MTases_sf"/>
</dbReference>
<dbReference type="EMBL" id="ASJR01000009">
    <property type="protein sequence ID" value="ERP31825.1"/>
    <property type="molecule type" value="Genomic_DNA"/>
</dbReference>
<evidence type="ECO:0000313" key="7">
    <source>
        <dbReference type="EMBL" id="ERP31825.1"/>
    </source>
</evidence>
<sequence length="272" mass="31041">MNLSTAQFSLIRDILHEKSGILISPDKQYLPEQRLPHLLRERNYQSLTSFLDDLKKCTDLQDDFINHMTTNETSFFRDRPIFNLLKTHLIPQLCAQKEHVRIWSAATATGQEAYSLAMTISELTAGHKNISIWGSDISSRAIEVARTGVYSAFEVRRGTTQEERTHYFTAHGNTYSVKAPYKSMVQFSVENILTDSLPHGTIDLLLCRNVAIYFDRPSQEVLYQRLHNALSESGILIIGGTESIRSGEKYFQRNKWGSLLYYTKKGGDTPSR</sequence>
<evidence type="ECO:0000256" key="1">
    <source>
        <dbReference type="ARBA" id="ARBA00001541"/>
    </source>
</evidence>
<evidence type="ECO:0000313" key="8">
    <source>
        <dbReference type="Proteomes" id="UP000017148"/>
    </source>
</evidence>
<evidence type="ECO:0000256" key="3">
    <source>
        <dbReference type="ARBA" id="ARBA00022603"/>
    </source>
</evidence>
<dbReference type="GO" id="GO:0008983">
    <property type="term" value="F:protein-glutamate O-methyltransferase activity"/>
    <property type="evidence" value="ECO:0007669"/>
    <property type="project" value="UniProtKB-EC"/>
</dbReference>
<dbReference type="PRINTS" id="PR00996">
    <property type="entry name" value="CHERMTFRASE"/>
</dbReference>